<dbReference type="EMBL" id="CP045143">
    <property type="protein sequence ID" value="QFR22979.1"/>
    <property type="molecule type" value="Genomic_DNA"/>
</dbReference>
<protein>
    <submittedName>
        <fullName evidence="1">Uncharacterized protein</fullName>
    </submittedName>
</protein>
<dbReference type="Proteomes" id="UP000326779">
    <property type="component" value="Chromosome"/>
</dbReference>
<accession>A0A5P8M3C3</accession>
<dbReference type="InterPro" id="IPR010982">
    <property type="entry name" value="Lambda_DNA-bd_dom_sf"/>
</dbReference>
<proteinExistence type="predicted"/>
<dbReference type="KEGG" id="lhb:D1010_05720"/>
<evidence type="ECO:0000313" key="1">
    <source>
        <dbReference type="EMBL" id="QFR22979.1"/>
    </source>
</evidence>
<dbReference type="Gene3D" id="1.10.260.40">
    <property type="entry name" value="lambda repressor-like DNA-binding domains"/>
    <property type="match status" value="1"/>
</dbReference>
<evidence type="ECO:0000313" key="2">
    <source>
        <dbReference type="Proteomes" id="UP000326779"/>
    </source>
</evidence>
<dbReference type="InterPro" id="IPR001387">
    <property type="entry name" value="Cro/C1-type_HTH"/>
</dbReference>
<name>A0A5P8M3C3_9LACO</name>
<organism evidence="1 2">
    <name type="scientific">Schleiferilactobacillus harbinensis</name>
    <dbReference type="NCBI Taxonomy" id="304207"/>
    <lineage>
        <taxon>Bacteria</taxon>
        <taxon>Bacillati</taxon>
        <taxon>Bacillota</taxon>
        <taxon>Bacilli</taxon>
        <taxon>Lactobacillales</taxon>
        <taxon>Lactobacillaceae</taxon>
        <taxon>Schleiferilactobacillus</taxon>
    </lineage>
</organism>
<dbReference type="RefSeq" id="WP_152260448.1">
    <property type="nucleotide sequence ID" value="NZ_CP045143.1"/>
</dbReference>
<dbReference type="AlphaFoldDB" id="A0A5P8M3C3"/>
<dbReference type="GO" id="GO:0003677">
    <property type="term" value="F:DNA binding"/>
    <property type="evidence" value="ECO:0007669"/>
    <property type="project" value="InterPro"/>
</dbReference>
<reference evidence="1 2" key="1">
    <citation type="submission" date="2019-10" db="EMBL/GenBank/DDBJ databases">
        <title>The completed genome of Lactobacillus harbinensis M1.</title>
        <authorList>
            <person name="Zheng Y."/>
        </authorList>
    </citation>
    <scope>NUCLEOTIDE SEQUENCE [LARGE SCALE GENOMIC DNA]</scope>
    <source>
        <strain evidence="1 2">M1</strain>
    </source>
</reference>
<dbReference type="SUPFAM" id="SSF47413">
    <property type="entry name" value="lambda repressor-like DNA-binding domains"/>
    <property type="match status" value="1"/>
</dbReference>
<sequence length="184" mass="21097">MAYQSLKIADNHVVVEQFIKKRDGELAMKEINISDEVDQEIVRLGRKKSEVAAAIGITPQNLSNIFKRKSIPVRWLVAIANELGDQDFTYHVSDYLLHTQLDYQSQASPEPLNTLIDVEKEQADREAMEADAKRVMRKSPELWTPEEVNEMQRYYKELTEETGSELRHRSTINSALEHVSGVVI</sequence>
<dbReference type="CDD" id="cd00093">
    <property type="entry name" value="HTH_XRE"/>
    <property type="match status" value="1"/>
</dbReference>
<gene>
    <name evidence="1" type="ORF">D1010_05720</name>
</gene>